<dbReference type="InterPro" id="IPR037401">
    <property type="entry name" value="SnoaL-like"/>
</dbReference>
<dbReference type="PANTHER" id="PTHR41252">
    <property type="entry name" value="BLR2505 PROTEIN"/>
    <property type="match status" value="1"/>
</dbReference>
<dbReference type="Gene3D" id="3.10.450.50">
    <property type="match status" value="1"/>
</dbReference>
<dbReference type="HOGENOM" id="CLU_107220_3_1_11"/>
<sequence length="158" mass="17783">MDQGRASELIPHGREDLNGEDAMSDTAETRAVVEEFFRRVRDGEPETVGDLFAERIDWYIYGSDAVPWVGRRTTREEAGQFYTELRGHLETKHFTCRHIVADGVHAVALGDMEQLVKSTGKIFASPFAFHFVVENGLITRYLAFEDSLALARAFNAAD</sequence>
<name>G8X2X4_STREN</name>
<organism evidence="3 4">
    <name type="scientific">Streptantibioticus cattleyicolor (strain ATCC 35852 / DSM 46488 / JCM 4925 / NBRC 14057 / NRRL 8057)</name>
    <name type="common">Streptomyces cattleya</name>
    <dbReference type="NCBI Taxonomy" id="1003195"/>
    <lineage>
        <taxon>Bacteria</taxon>
        <taxon>Bacillati</taxon>
        <taxon>Actinomycetota</taxon>
        <taxon>Actinomycetes</taxon>
        <taxon>Kitasatosporales</taxon>
        <taxon>Streptomycetaceae</taxon>
        <taxon>Streptantibioticus</taxon>
    </lineage>
</organism>
<protein>
    <recommendedName>
        <fullName evidence="2">SnoaL-like domain-containing protein</fullName>
    </recommendedName>
</protein>
<feature type="region of interest" description="Disordered" evidence="1">
    <location>
        <begin position="1"/>
        <end position="25"/>
    </location>
</feature>
<proteinExistence type="predicted"/>
<evidence type="ECO:0000313" key="4">
    <source>
        <dbReference type="Proteomes" id="UP000007842"/>
    </source>
</evidence>
<dbReference type="EMBL" id="CP003219">
    <property type="protein sequence ID" value="AEW96106.1"/>
    <property type="molecule type" value="Genomic_DNA"/>
</dbReference>
<feature type="domain" description="SnoaL-like" evidence="2">
    <location>
        <begin position="33"/>
        <end position="141"/>
    </location>
</feature>
<dbReference type="STRING" id="1003195.SCATT_37350"/>
<dbReference type="PATRIC" id="fig|1003195.29.peg.3731"/>
<dbReference type="Proteomes" id="UP000007842">
    <property type="component" value="Chromosome"/>
</dbReference>
<dbReference type="KEGG" id="scy:SCATT_37350"/>
<reference evidence="4" key="1">
    <citation type="submission" date="2011-12" db="EMBL/GenBank/DDBJ databases">
        <title>Complete genome sequence of Streptomyces cattleya strain DSM 46488.</title>
        <authorList>
            <person name="Ou H.-Y."/>
            <person name="Li P."/>
            <person name="Zhao C."/>
            <person name="O'Hagan D."/>
            <person name="Deng Z."/>
        </authorList>
    </citation>
    <scope>NUCLEOTIDE SEQUENCE [LARGE SCALE GENOMIC DNA]</scope>
    <source>
        <strain evidence="4">ATCC 35852 / DSM 46488 / JCM 4925 / NBRC 14057 / NRRL 8057</strain>
    </source>
</reference>
<dbReference type="PANTHER" id="PTHR41252:SF1">
    <property type="entry name" value="BLR2505 PROTEIN"/>
    <property type="match status" value="1"/>
</dbReference>
<dbReference type="InterPro" id="IPR032710">
    <property type="entry name" value="NTF2-like_dom_sf"/>
</dbReference>
<evidence type="ECO:0000313" key="3">
    <source>
        <dbReference type="EMBL" id="AEW96106.1"/>
    </source>
</evidence>
<keyword evidence="4" id="KW-1185">Reference proteome</keyword>
<dbReference type="AlphaFoldDB" id="G8X2X4"/>
<evidence type="ECO:0000256" key="1">
    <source>
        <dbReference type="SAM" id="MobiDB-lite"/>
    </source>
</evidence>
<gene>
    <name evidence="3" type="ordered locus">SCATT_37350</name>
</gene>
<dbReference type="eggNOG" id="COG3631">
    <property type="taxonomic scope" value="Bacteria"/>
</dbReference>
<dbReference type="SUPFAM" id="SSF54427">
    <property type="entry name" value="NTF2-like"/>
    <property type="match status" value="1"/>
</dbReference>
<dbReference type="Pfam" id="PF12680">
    <property type="entry name" value="SnoaL_2"/>
    <property type="match status" value="1"/>
</dbReference>
<accession>G8X2X4</accession>
<evidence type="ECO:0000259" key="2">
    <source>
        <dbReference type="Pfam" id="PF12680"/>
    </source>
</evidence>